<dbReference type="InParanoid" id="A0A098E0K5"/>
<evidence type="ECO:0000313" key="3">
    <source>
        <dbReference type="EnsemblFungi" id="CEF86633"/>
    </source>
</evidence>
<accession>A0A0E0SJM0</accession>
<keyword evidence="1" id="KW-1133">Transmembrane helix</keyword>
<protein>
    <submittedName>
        <fullName evidence="2">Chromosome 3, complete genome</fullName>
    </submittedName>
</protein>
<accession>A0A098E0K5</accession>
<proteinExistence type="predicted"/>
<dbReference type="VEuPathDB" id="FungiDB:FGRAMPH1_01G18797"/>
<evidence type="ECO:0000256" key="1">
    <source>
        <dbReference type="SAM" id="Phobius"/>
    </source>
</evidence>
<feature type="transmembrane region" description="Helical" evidence="1">
    <location>
        <begin position="193"/>
        <end position="220"/>
    </location>
</feature>
<reference evidence="3" key="4">
    <citation type="submission" date="2017-01" db="UniProtKB">
        <authorList>
            <consortium name="EnsemblFungi"/>
        </authorList>
    </citation>
    <scope>IDENTIFICATION</scope>
    <source>
        <strain evidence="3">PH-1 / ATCC MYA-4620 / FGSC 9075 / NRRL 31084</strain>
    </source>
</reference>
<keyword evidence="1" id="KW-0472">Membrane</keyword>
<feature type="transmembrane region" description="Helical" evidence="1">
    <location>
        <begin position="160"/>
        <end position="181"/>
    </location>
</feature>
<sequence length="226" mass="24021">MSSMRTYLIAEPIFYGILLIPSILIAKRHGKPGYLGWGLVTLLCVMHAAGGAMVLTGTRYGMTVLTNCAGVLLLASCGIWWEANHHLESLDMAAKIKVGVVHFLVLVGAALMAMNISVLSGRMQAYIACGCWGVAWLAAFAQAIMSMKAHGGFGEPTQKLITASVLGVVCAGVRIIFTILARTRMVYGLHPRGSSFLMTLSCVFLPEALATLAFVIIGMMTRGIGG</sequence>
<organism evidence="2 4">
    <name type="scientific">Gibberella zeae (strain ATCC MYA-4620 / CBS 123657 / FGSC 9075 / NRRL 31084 / PH-1)</name>
    <name type="common">Wheat head blight fungus</name>
    <name type="synonym">Fusarium graminearum</name>
    <dbReference type="NCBI Taxonomy" id="229533"/>
    <lineage>
        <taxon>Eukaryota</taxon>
        <taxon>Fungi</taxon>
        <taxon>Dikarya</taxon>
        <taxon>Ascomycota</taxon>
        <taxon>Pezizomycotina</taxon>
        <taxon>Sordariomycetes</taxon>
        <taxon>Hypocreomycetidae</taxon>
        <taxon>Hypocreales</taxon>
        <taxon>Nectriaceae</taxon>
        <taxon>Fusarium</taxon>
    </lineage>
</organism>
<dbReference type="EnsemblFungi" id="CEF86633">
    <property type="protein sequence ID" value="CEF86633"/>
    <property type="gene ID" value="FGRRES_16552"/>
</dbReference>
<reference evidence="2 4" key="3">
    <citation type="journal article" date="2015" name="BMC Genomics">
        <title>The completed genome sequence of the pathogenic ascomycete fungus Fusarium graminearum.</title>
        <authorList>
            <person name="King R."/>
            <person name="Urban M."/>
            <person name="Hammond-Kosack M.C."/>
            <person name="Hassani-Pak K."/>
            <person name="Hammond-Kosack K.E."/>
        </authorList>
    </citation>
    <scope>NUCLEOTIDE SEQUENCE [LARGE SCALE GENOMIC DNA]</scope>
    <source>
        <strain evidence="4">ATCC MYA-4620 / CBS 123657 / FGSC 9075 / NRRL 31084 / PH-1</strain>
        <strain evidence="2">PH-1</strain>
    </source>
</reference>
<feature type="transmembrane region" description="Helical" evidence="1">
    <location>
        <begin position="125"/>
        <end position="145"/>
    </location>
</feature>
<dbReference type="EMBL" id="HG970334">
    <property type="protein sequence ID" value="CEF86633.1"/>
    <property type="molecule type" value="Genomic_DNA"/>
</dbReference>
<feature type="transmembrane region" description="Helical" evidence="1">
    <location>
        <begin position="62"/>
        <end position="81"/>
    </location>
</feature>
<gene>
    <name evidence="3" type="primary">FG05804.1</name>
    <name evidence="2" type="ORF">FGRAMPH1_01T18797</name>
</gene>
<dbReference type="AlphaFoldDB" id="A0A098E0K5"/>
<reference evidence="3 4" key="2">
    <citation type="journal article" date="2010" name="Nature">
        <title>Comparative genomics reveals mobile pathogenicity chromosomes in Fusarium.</title>
        <authorList>
            <person name="Ma L.J."/>
            <person name="van der Does H.C."/>
            <person name="Borkovich K.A."/>
            <person name="Coleman J.J."/>
            <person name="Daboussi M.J."/>
            <person name="Di Pietro A."/>
            <person name="Dufresne M."/>
            <person name="Freitag M."/>
            <person name="Grabherr M."/>
            <person name="Henrissat B."/>
            <person name="Houterman P.M."/>
            <person name="Kang S."/>
            <person name="Shim W.B."/>
            <person name="Woloshuk C."/>
            <person name="Xie X."/>
            <person name="Xu J.R."/>
            <person name="Antoniw J."/>
            <person name="Baker S.E."/>
            <person name="Bluhm B.H."/>
            <person name="Breakspear A."/>
            <person name="Brown D.W."/>
            <person name="Butchko R.A."/>
            <person name="Chapman S."/>
            <person name="Coulson R."/>
            <person name="Coutinho P.M."/>
            <person name="Danchin E.G."/>
            <person name="Diener A."/>
            <person name="Gale L.R."/>
            <person name="Gardiner D.M."/>
            <person name="Goff S."/>
            <person name="Hammond-Kosack K.E."/>
            <person name="Hilburn K."/>
            <person name="Hua-Van A."/>
            <person name="Jonkers W."/>
            <person name="Kazan K."/>
            <person name="Kodira C.D."/>
            <person name="Koehrsen M."/>
            <person name="Kumar L."/>
            <person name="Lee Y.H."/>
            <person name="Li L."/>
            <person name="Manners J.M."/>
            <person name="Miranda-Saavedra D."/>
            <person name="Mukherjee M."/>
            <person name="Park G."/>
            <person name="Park J."/>
            <person name="Park S.Y."/>
            <person name="Proctor R.H."/>
            <person name="Regev A."/>
            <person name="Ruiz-Roldan M.C."/>
            <person name="Sain D."/>
            <person name="Sakthikumar S."/>
            <person name="Sykes S."/>
            <person name="Schwartz D.C."/>
            <person name="Turgeon B.G."/>
            <person name="Wapinski I."/>
            <person name="Yoder O."/>
            <person name="Young S."/>
            <person name="Zeng Q."/>
            <person name="Zhou S."/>
            <person name="Galagan J."/>
            <person name="Cuomo C.A."/>
            <person name="Kistler H.C."/>
            <person name="Rep M."/>
        </authorList>
    </citation>
    <scope>GENOME REANNOTATION</scope>
    <source>
        <strain evidence="4">ATCC MYA-4620 / CBS 123657 / FGSC 9075 / NRRL 31084 / PH-1</strain>
        <strain evidence="3">PH-1 / ATCC MYA-4620 / FGSC 9075 / NRRL 31084</strain>
    </source>
</reference>
<keyword evidence="1" id="KW-0812">Transmembrane</keyword>
<feature type="transmembrane region" description="Helical" evidence="1">
    <location>
        <begin position="34"/>
        <end position="55"/>
    </location>
</feature>
<feature type="transmembrane region" description="Helical" evidence="1">
    <location>
        <begin position="101"/>
        <end position="118"/>
    </location>
</feature>
<feature type="transmembrane region" description="Helical" evidence="1">
    <location>
        <begin position="7"/>
        <end position="28"/>
    </location>
</feature>
<name>A0A098E0K5_GIBZE</name>
<keyword evidence="4" id="KW-1185">Reference proteome</keyword>
<reference evidence="3 4" key="1">
    <citation type="journal article" date="2007" name="Science">
        <title>The Fusarium graminearum genome reveals a link between localized polymorphism and pathogen specialization.</title>
        <authorList>
            <person name="Cuomo C.A."/>
            <person name="Gueldener U."/>
            <person name="Xu J.-R."/>
            <person name="Trail F."/>
            <person name="Turgeon B.G."/>
            <person name="Di Pietro A."/>
            <person name="Walton J.D."/>
            <person name="Ma L.-J."/>
            <person name="Baker S.E."/>
            <person name="Rep M."/>
            <person name="Adam G."/>
            <person name="Antoniw J."/>
            <person name="Baldwin T."/>
            <person name="Calvo S.E."/>
            <person name="Chang Y.-L."/>
            <person name="DeCaprio D."/>
            <person name="Gale L.R."/>
            <person name="Gnerre S."/>
            <person name="Goswami R.S."/>
            <person name="Hammond-Kosack K."/>
            <person name="Harris L.J."/>
            <person name="Hilburn K."/>
            <person name="Kennell J.C."/>
            <person name="Kroken S."/>
            <person name="Magnuson J.K."/>
            <person name="Mannhaupt G."/>
            <person name="Mauceli E.W."/>
            <person name="Mewes H.-W."/>
            <person name="Mitterbauer R."/>
            <person name="Muehlbauer G."/>
            <person name="Muensterkoetter M."/>
            <person name="Nelson D."/>
            <person name="O'Donnell K."/>
            <person name="Ouellet T."/>
            <person name="Qi W."/>
            <person name="Quesneville H."/>
            <person name="Roncero M.I.G."/>
            <person name="Seong K.-Y."/>
            <person name="Tetko I.V."/>
            <person name="Urban M."/>
            <person name="Waalwijk C."/>
            <person name="Ward T.J."/>
            <person name="Yao J."/>
            <person name="Birren B.W."/>
            <person name="Kistler H.C."/>
        </authorList>
    </citation>
    <scope>NUCLEOTIDE SEQUENCE [LARGE SCALE GENOMIC DNA]</scope>
    <source>
        <strain evidence="4">ATCC MYA-4620 / CBS 123657 / FGSC 9075 / NRRL 31084 / PH-1</strain>
        <strain evidence="3">PH-1 / ATCC MYA-4620 / FGSC 9075 / NRRL 31084</strain>
    </source>
</reference>
<evidence type="ECO:0000313" key="4">
    <source>
        <dbReference type="Proteomes" id="UP000070720"/>
    </source>
</evidence>
<dbReference type="Proteomes" id="UP000070720">
    <property type="component" value="Chromosome 3"/>
</dbReference>
<evidence type="ECO:0000313" key="2">
    <source>
        <dbReference type="EMBL" id="CEF86633.1"/>
    </source>
</evidence>